<dbReference type="PANTHER" id="PTHR10057:SF0">
    <property type="entry name" value="TRANSLOCATOR PROTEIN"/>
    <property type="match status" value="1"/>
</dbReference>
<feature type="transmembrane region" description="Helical" evidence="6">
    <location>
        <begin position="142"/>
        <end position="164"/>
    </location>
</feature>
<comment type="similarity">
    <text evidence="2">Belongs to the TspO/BZRP family.</text>
</comment>
<evidence type="ECO:0000256" key="6">
    <source>
        <dbReference type="SAM" id="Phobius"/>
    </source>
</evidence>
<proteinExistence type="inferred from homology"/>
<dbReference type="CDD" id="cd15904">
    <property type="entry name" value="TSPO_MBR"/>
    <property type="match status" value="1"/>
</dbReference>
<feature type="transmembrane region" description="Helical" evidence="6">
    <location>
        <begin position="90"/>
        <end position="109"/>
    </location>
</feature>
<evidence type="ECO:0000313" key="8">
    <source>
        <dbReference type="Proteomes" id="UP001274321"/>
    </source>
</evidence>
<evidence type="ECO:0000313" key="7">
    <source>
        <dbReference type="EMBL" id="MDX6806785.1"/>
    </source>
</evidence>
<dbReference type="InterPro" id="IPR004307">
    <property type="entry name" value="TspO_MBR"/>
</dbReference>
<evidence type="ECO:0000256" key="1">
    <source>
        <dbReference type="ARBA" id="ARBA00004141"/>
    </source>
</evidence>
<dbReference type="EMBL" id="JAXAFJ010000007">
    <property type="protein sequence ID" value="MDX6806785.1"/>
    <property type="molecule type" value="Genomic_DNA"/>
</dbReference>
<feature type="transmembrane region" description="Helical" evidence="6">
    <location>
        <begin position="115"/>
        <end position="135"/>
    </location>
</feature>
<keyword evidence="8" id="KW-1185">Reference proteome</keyword>
<gene>
    <name evidence="7" type="ORF">SCD90_11985</name>
</gene>
<dbReference type="RefSeq" id="WP_319844911.1">
    <property type="nucleotide sequence ID" value="NZ_JAXAFJ010000007.1"/>
</dbReference>
<dbReference type="Gene3D" id="1.20.1260.100">
    <property type="entry name" value="TspO/MBR protein"/>
    <property type="match status" value="1"/>
</dbReference>
<keyword evidence="3 6" id="KW-0812">Transmembrane</keyword>
<evidence type="ECO:0000256" key="3">
    <source>
        <dbReference type="ARBA" id="ARBA00022692"/>
    </source>
</evidence>
<comment type="caution">
    <text evidence="7">The sequence shown here is derived from an EMBL/GenBank/DDBJ whole genome shotgun (WGS) entry which is preliminary data.</text>
</comment>
<dbReference type="Proteomes" id="UP001274321">
    <property type="component" value="Unassembled WGS sequence"/>
</dbReference>
<dbReference type="PANTHER" id="PTHR10057">
    <property type="entry name" value="PERIPHERAL-TYPE BENZODIAZEPINE RECEPTOR"/>
    <property type="match status" value="1"/>
</dbReference>
<dbReference type="InterPro" id="IPR038330">
    <property type="entry name" value="TspO/MBR-related_sf"/>
</dbReference>
<evidence type="ECO:0000256" key="2">
    <source>
        <dbReference type="ARBA" id="ARBA00007524"/>
    </source>
</evidence>
<accession>A0ABU4RSX6</accession>
<protein>
    <submittedName>
        <fullName evidence="7">TspO/MBR family protein</fullName>
    </submittedName>
</protein>
<dbReference type="PIRSF" id="PIRSF005859">
    <property type="entry name" value="PBR"/>
    <property type="match status" value="1"/>
</dbReference>
<name>A0ABU4RSX6_9HYPH</name>
<comment type="subcellular location">
    <subcellularLocation>
        <location evidence="1">Membrane</location>
        <topology evidence="1">Multi-pass membrane protein</topology>
    </subcellularLocation>
</comment>
<organism evidence="7 8">
    <name type="scientific">Terrihabitans rhizophilus</name>
    <dbReference type="NCBI Taxonomy" id="3092662"/>
    <lineage>
        <taxon>Bacteria</taxon>
        <taxon>Pseudomonadati</taxon>
        <taxon>Pseudomonadota</taxon>
        <taxon>Alphaproteobacteria</taxon>
        <taxon>Hyphomicrobiales</taxon>
        <taxon>Terrihabitans</taxon>
    </lineage>
</organism>
<keyword evidence="4 6" id="KW-1133">Transmembrane helix</keyword>
<feature type="transmembrane region" description="Helical" evidence="6">
    <location>
        <begin position="56"/>
        <end position="78"/>
    </location>
</feature>
<evidence type="ECO:0000256" key="4">
    <source>
        <dbReference type="ARBA" id="ARBA00022989"/>
    </source>
</evidence>
<keyword evidence="5 6" id="KW-0472">Membrane</keyword>
<evidence type="ECO:0000256" key="5">
    <source>
        <dbReference type="ARBA" id="ARBA00023136"/>
    </source>
</evidence>
<dbReference type="Pfam" id="PF03073">
    <property type="entry name" value="TspO_MBR"/>
    <property type="match status" value="1"/>
</dbReference>
<sequence length="168" mass="18662">MDTSRSFNIARLRSPLALLLSVLICAAALRLGSLFTTPHIGPWYSGLAKPFFTPPNWAFPVVWPVLFLLMAVALWRILTRSAVPLTRNYALLPFAVQLALNVLWSYAFFASRSPAAGMIVIVALLAAIIWTIAAFRRYDSLAAWLLAPYLLWVAYACALNAGIWRLNP</sequence>
<reference evidence="7 8" key="1">
    <citation type="submission" date="2023-11" db="EMBL/GenBank/DDBJ databases">
        <authorList>
            <person name="Bao R."/>
        </authorList>
    </citation>
    <scope>NUCLEOTIDE SEQUENCE [LARGE SCALE GENOMIC DNA]</scope>
    <source>
        <strain evidence="7 8">PJ23</strain>
    </source>
</reference>